<organism evidence="1 2">
    <name type="scientific">Microbacterium arthrosphaerae</name>
    <dbReference type="NCBI Taxonomy" id="792652"/>
    <lineage>
        <taxon>Bacteria</taxon>
        <taxon>Bacillati</taxon>
        <taxon>Actinomycetota</taxon>
        <taxon>Actinomycetes</taxon>
        <taxon>Micrococcales</taxon>
        <taxon>Microbacteriaceae</taxon>
        <taxon>Microbacterium</taxon>
    </lineage>
</organism>
<dbReference type="RefSeq" id="WP_318353188.1">
    <property type="nucleotide sequence ID" value="NZ_JAWQEV010000002.1"/>
</dbReference>
<dbReference type="EMBL" id="JAWQEV010000002">
    <property type="protein sequence ID" value="MDW4572669.1"/>
    <property type="molecule type" value="Genomic_DNA"/>
</dbReference>
<gene>
    <name evidence="1" type="ORF">R8Z58_07750</name>
</gene>
<name>A0ABU4H1Y5_9MICO</name>
<sequence length="433" mass="47618">MDATLFGAGGDGDSFDAFHSRLKAFTSPVAIDVGAIIEDSDWSLVVAEAVYDAFGDLDQGRGLTRAQILEHCLRVHPDAVFVEERLGVFIRMGMLQLSKRSQQRYQFNPDSVAGLMVYARLAEEGGVQELLSLLDRTSATIEDGTATQFTVATALDRARRAFAIHTGFLNRLVEDRPLGELIAQRRHHRAANQLLSDAKRLIEQVSVRYPNLAGAGDRLILGATRYTDAVQRMIDRLLQENTRNRDFSMLDPEQYRTAAQTSDRDALAVPFERVLFAPATSQLDAAIILETMDAIRPRTVRVRPVREATLEAETDPLEAARIRRERAKQSRIRRTENAIDAASSDDLTSVFRAAGWPGAAQLIADLIAMDADPEQPYALTMSESILVDPAGPVSYVTPVQLHRVVLDARADADSAAGEEDLEAVLDGFSEVAT</sequence>
<reference evidence="1 2" key="1">
    <citation type="submission" date="2023-11" db="EMBL/GenBank/DDBJ databases">
        <title>Draft genome sequence of Microbacterium arthrosphaerae JCM 30492.</title>
        <authorList>
            <person name="Zhang G."/>
            <person name="Ding Y."/>
        </authorList>
    </citation>
    <scope>NUCLEOTIDE SEQUENCE [LARGE SCALE GENOMIC DNA]</scope>
    <source>
        <strain evidence="1 2">JCM 30492</strain>
    </source>
</reference>
<evidence type="ECO:0000313" key="1">
    <source>
        <dbReference type="EMBL" id="MDW4572669.1"/>
    </source>
</evidence>
<keyword evidence="2" id="KW-1185">Reference proteome</keyword>
<proteinExistence type="predicted"/>
<evidence type="ECO:0000313" key="2">
    <source>
        <dbReference type="Proteomes" id="UP001283109"/>
    </source>
</evidence>
<protein>
    <submittedName>
        <fullName evidence="1">Uncharacterized protein</fullName>
    </submittedName>
</protein>
<comment type="caution">
    <text evidence="1">The sequence shown here is derived from an EMBL/GenBank/DDBJ whole genome shotgun (WGS) entry which is preliminary data.</text>
</comment>
<accession>A0ABU4H1Y5</accession>
<dbReference type="Proteomes" id="UP001283109">
    <property type="component" value="Unassembled WGS sequence"/>
</dbReference>